<dbReference type="Proteomes" id="UP000824017">
    <property type="component" value="Unassembled WGS sequence"/>
</dbReference>
<feature type="chain" id="PRO_5039591000" description="Alternate signal-mediated exported protein, CPF_0494 family" evidence="1">
    <location>
        <begin position="27"/>
        <end position="184"/>
    </location>
</feature>
<organism evidence="2 3">
    <name type="scientific">Candidatus Mediterraneibacter stercorigallinarum</name>
    <dbReference type="NCBI Taxonomy" id="2838686"/>
    <lineage>
        <taxon>Bacteria</taxon>
        <taxon>Bacillati</taxon>
        <taxon>Bacillota</taxon>
        <taxon>Clostridia</taxon>
        <taxon>Lachnospirales</taxon>
        <taxon>Lachnospiraceae</taxon>
        <taxon>Mediterraneibacter</taxon>
    </lineage>
</organism>
<evidence type="ECO:0000256" key="1">
    <source>
        <dbReference type="SAM" id="SignalP"/>
    </source>
</evidence>
<reference evidence="2" key="2">
    <citation type="submission" date="2021-04" db="EMBL/GenBank/DDBJ databases">
        <authorList>
            <person name="Gilroy R."/>
        </authorList>
    </citation>
    <scope>NUCLEOTIDE SEQUENCE</scope>
    <source>
        <strain evidence="2">ChiGjej1B1-13045</strain>
    </source>
</reference>
<gene>
    <name evidence="2" type="ORF">H9817_00600</name>
</gene>
<sequence length="184" mass="20236">MRHSGKYIAASACALLLLALSVGGIAAYFVASGTKDNPVTAGQNVTEIEEEFPDPPDVPEEGEDYVKKVWVENRQSVPCYIRAAVEFSSSDTGYDVSLSGLNKTEWTYISAAENEKLGGYYYYKKAVSPGQSTECLFEGVSFRSAETGRHVEQGEPFEVIVYEESVQAGEHSSYLSAWDSFIRK</sequence>
<name>A0A9D2D8G6_9FIRM</name>
<evidence type="ECO:0008006" key="4">
    <source>
        <dbReference type="Google" id="ProtNLM"/>
    </source>
</evidence>
<evidence type="ECO:0000313" key="3">
    <source>
        <dbReference type="Proteomes" id="UP000824017"/>
    </source>
</evidence>
<proteinExistence type="predicted"/>
<accession>A0A9D2D8G6</accession>
<dbReference type="AlphaFoldDB" id="A0A9D2D8G6"/>
<feature type="signal peptide" evidence="1">
    <location>
        <begin position="1"/>
        <end position="26"/>
    </location>
</feature>
<keyword evidence="1" id="KW-0732">Signal</keyword>
<evidence type="ECO:0000313" key="2">
    <source>
        <dbReference type="EMBL" id="HIZ12416.1"/>
    </source>
</evidence>
<protein>
    <recommendedName>
        <fullName evidence="4">Alternate signal-mediated exported protein, CPF_0494 family</fullName>
    </recommendedName>
</protein>
<comment type="caution">
    <text evidence="2">The sequence shown here is derived from an EMBL/GenBank/DDBJ whole genome shotgun (WGS) entry which is preliminary data.</text>
</comment>
<dbReference type="EMBL" id="DXCD01000019">
    <property type="protein sequence ID" value="HIZ12416.1"/>
    <property type="molecule type" value="Genomic_DNA"/>
</dbReference>
<reference evidence="2" key="1">
    <citation type="journal article" date="2021" name="PeerJ">
        <title>Extensive microbial diversity within the chicken gut microbiome revealed by metagenomics and culture.</title>
        <authorList>
            <person name="Gilroy R."/>
            <person name="Ravi A."/>
            <person name="Getino M."/>
            <person name="Pursley I."/>
            <person name="Horton D.L."/>
            <person name="Alikhan N.F."/>
            <person name="Baker D."/>
            <person name="Gharbi K."/>
            <person name="Hall N."/>
            <person name="Watson M."/>
            <person name="Adriaenssens E.M."/>
            <person name="Foster-Nyarko E."/>
            <person name="Jarju S."/>
            <person name="Secka A."/>
            <person name="Antonio M."/>
            <person name="Oren A."/>
            <person name="Chaudhuri R.R."/>
            <person name="La Ragione R."/>
            <person name="Hildebrand F."/>
            <person name="Pallen M.J."/>
        </authorList>
    </citation>
    <scope>NUCLEOTIDE SEQUENCE</scope>
    <source>
        <strain evidence="2">ChiGjej1B1-13045</strain>
    </source>
</reference>